<feature type="transmembrane region" description="Helical" evidence="8">
    <location>
        <begin position="77"/>
        <end position="97"/>
    </location>
</feature>
<dbReference type="GO" id="GO:0016763">
    <property type="term" value="F:pentosyltransferase activity"/>
    <property type="evidence" value="ECO:0007669"/>
    <property type="project" value="TreeGrafter"/>
</dbReference>
<feature type="transmembrane region" description="Helical" evidence="8">
    <location>
        <begin position="200"/>
        <end position="218"/>
    </location>
</feature>
<evidence type="ECO:0000256" key="1">
    <source>
        <dbReference type="ARBA" id="ARBA00004651"/>
    </source>
</evidence>
<evidence type="ECO:0000256" key="6">
    <source>
        <dbReference type="ARBA" id="ARBA00022989"/>
    </source>
</evidence>
<evidence type="ECO:0000256" key="4">
    <source>
        <dbReference type="ARBA" id="ARBA00022679"/>
    </source>
</evidence>
<comment type="caution">
    <text evidence="10">The sequence shown here is derived from an EMBL/GenBank/DDBJ whole genome shotgun (WGS) entry which is preliminary data.</text>
</comment>
<feature type="transmembrane region" description="Helical" evidence="8">
    <location>
        <begin position="157"/>
        <end position="180"/>
    </location>
</feature>
<gene>
    <name evidence="10" type="ORF">A2519_01545</name>
</gene>
<keyword evidence="2" id="KW-1003">Cell membrane</keyword>
<keyword evidence="6 8" id="KW-1133">Transmembrane helix</keyword>
<sequence length="480" mass="52800">MADKKSLSILALILVAGAFLRFFHLGTESIWLDERYSIKLASLPLASIIEETSRDVHPPLYYFLLKYWSGGFGVSEAGVRSFSVITGLLLIGFSFLLGKRLAGAAAGLCMALCVALSPFHIRYSQEARGYELMALLACISFLLFMDLLDGKKSWRPLAGLIMTTSLLTYVHAFGFFVLLAHDAAFAGLLLLNVPRVRERAVELLIMNGAVAALFLPWAKILLQQIKAIQGDFWIPPPTLLSLPAAGIEFSGSLPLFCLLALLAVTGCVALARHKAPETLLVIAWLIVPLAAPLVISFMSTPVFIPKACMASSLAWYALVAIGVSAIKRQSLKAYFTIAFAGFTALALHPYYTAAHKPQWRDAAAYIDSRALPGETLLFHAWYGEEEYAYYSQRRDLVSMGFPPAGASPTQPVVEAFAKKMSDQQRLWLVVAHPEGPAGLPVSALARLYRIAGKKTFQVLKYTRTQWTTGIEIYLFEKNQR</sequence>
<proteinExistence type="predicted"/>
<dbReference type="Pfam" id="PF13231">
    <property type="entry name" value="PMT_2"/>
    <property type="match status" value="1"/>
</dbReference>
<evidence type="ECO:0000256" key="3">
    <source>
        <dbReference type="ARBA" id="ARBA00022676"/>
    </source>
</evidence>
<keyword evidence="4" id="KW-0808">Transferase</keyword>
<protein>
    <recommendedName>
        <fullName evidence="9">Glycosyltransferase RgtA/B/C/D-like domain-containing protein</fullName>
    </recommendedName>
</protein>
<feature type="transmembrane region" description="Helical" evidence="8">
    <location>
        <begin position="333"/>
        <end position="351"/>
    </location>
</feature>
<evidence type="ECO:0000256" key="2">
    <source>
        <dbReference type="ARBA" id="ARBA00022475"/>
    </source>
</evidence>
<name>A0A1F7FM62_UNCRA</name>
<dbReference type="GO" id="GO:0009103">
    <property type="term" value="P:lipopolysaccharide biosynthetic process"/>
    <property type="evidence" value="ECO:0007669"/>
    <property type="project" value="UniProtKB-ARBA"/>
</dbReference>
<feature type="transmembrane region" description="Helical" evidence="8">
    <location>
        <begin position="278"/>
        <end position="297"/>
    </location>
</feature>
<dbReference type="EMBL" id="MFYX01000003">
    <property type="protein sequence ID" value="OGK07562.1"/>
    <property type="molecule type" value="Genomic_DNA"/>
</dbReference>
<dbReference type="PANTHER" id="PTHR33908:SF11">
    <property type="entry name" value="MEMBRANE PROTEIN"/>
    <property type="match status" value="1"/>
</dbReference>
<accession>A0A1F7FM62</accession>
<keyword evidence="5 8" id="KW-0812">Transmembrane</keyword>
<feature type="transmembrane region" description="Helical" evidence="8">
    <location>
        <begin position="253"/>
        <end position="271"/>
    </location>
</feature>
<feature type="transmembrane region" description="Helical" evidence="8">
    <location>
        <begin position="7"/>
        <end position="26"/>
    </location>
</feature>
<evidence type="ECO:0000256" key="7">
    <source>
        <dbReference type="ARBA" id="ARBA00023136"/>
    </source>
</evidence>
<evidence type="ECO:0000259" key="9">
    <source>
        <dbReference type="Pfam" id="PF13231"/>
    </source>
</evidence>
<feature type="transmembrane region" description="Helical" evidence="8">
    <location>
        <begin position="127"/>
        <end position="145"/>
    </location>
</feature>
<organism evidence="10 11">
    <name type="scientific">Candidatus Raymondbacteria bacterium RIFOXYD12_FULL_49_13</name>
    <dbReference type="NCBI Taxonomy" id="1817890"/>
    <lineage>
        <taxon>Bacteria</taxon>
        <taxon>Raymondiibacteriota</taxon>
    </lineage>
</organism>
<dbReference type="InterPro" id="IPR050297">
    <property type="entry name" value="LipidA_mod_glycosyltrf_83"/>
</dbReference>
<evidence type="ECO:0000313" key="10">
    <source>
        <dbReference type="EMBL" id="OGK07562.1"/>
    </source>
</evidence>
<dbReference type="AlphaFoldDB" id="A0A1F7FM62"/>
<dbReference type="InterPro" id="IPR038731">
    <property type="entry name" value="RgtA/B/C-like"/>
</dbReference>
<keyword evidence="7 8" id="KW-0472">Membrane</keyword>
<reference evidence="10 11" key="1">
    <citation type="journal article" date="2016" name="Nat. Commun.">
        <title>Thousands of microbial genomes shed light on interconnected biogeochemical processes in an aquifer system.</title>
        <authorList>
            <person name="Anantharaman K."/>
            <person name="Brown C.T."/>
            <person name="Hug L.A."/>
            <person name="Sharon I."/>
            <person name="Castelle C.J."/>
            <person name="Probst A.J."/>
            <person name="Thomas B.C."/>
            <person name="Singh A."/>
            <person name="Wilkins M.J."/>
            <person name="Karaoz U."/>
            <person name="Brodie E.L."/>
            <person name="Williams K.H."/>
            <person name="Hubbard S.S."/>
            <person name="Banfield J.F."/>
        </authorList>
    </citation>
    <scope>NUCLEOTIDE SEQUENCE [LARGE SCALE GENOMIC DNA]</scope>
</reference>
<evidence type="ECO:0000256" key="8">
    <source>
        <dbReference type="SAM" id="Phobius"/>
    </source>
</evidence>
<feature type="transmembrane region" description="Helical" evidence="8">
    <location>
        <begin position="303"/>
        <end position="326"/>
    </location>
</feature>
<dbReference type="PANTHER" id="PTHR33908">
    <property type="entry name" value="MANNOSYLTRANSFERASE YKCB-RELATED"/>
    <property type="match status" value="1"/>
</dbReference>
<dbReference type="Proteomes" id="UP000179243">
    <property type="component" value="Unassembled WGS sequence"/>
</dbReference>
<evidence type="ECO:0000256" key="5">
    <source>
        <dbReference type="ARBA" id="ARBA00022692"/>
    </source>
</evidence>
<evidence type="ECO:0000313" key="11">
    <source>
        <dbReference type="Proteomes" id="UP000179243"/>
    </source>
</evidence>
<comment type="subcellular location">
    <subcellularLocation>
        <location evidence="1">Cell membrane</location>
        <topology evidence="1">Multi-pass membrane protein</topology>
    </subcellularLocation>
</comment>
<keyword evidence="3" id="KW-0328">Glycosyltransferase</keyword>
<feature type="domain" description="Glycosyltransferase RgtA/B/C/D-like" evidence="9">
    <location>
        <begin position="57"/>
        <end position="192"/>
    </location>
</feature>
<dbReference type="GO" id="GO:0005886">
    <property type="term" value="C:plasma membrane"/>
    <property type="evidence" value="ECO:0007669"/>
    <property type="project" value="UniProtKB-SubCell"/>
</dbReference>